<feature type="domain" description="Glycosyltransferase subfamily 4-like N-terminal" evidence="4">
    <location>
        <begin position="11"/>
        <end position="170"/>
    </location>
</feature>
<evidence type="ECO:0000313" key="6">
    <source>
        <dbReference type="Proteomes" id="UP000019486"/>
    </source>
</evidence>
<comment type="caution">
    <text evidence="5">The sequence shown here is derived from an EMBL/GenBank/DDBJ whole genome shotgun (WGS) entry which is preliminary data.</text>
</comment>
<dbReference type="PANTHER" id="PTHR12526:SF510">
    <property type="entry name" value="D-INOSITOL 3-PHOSPHATE GLYCOSYLTRANSFERASE"/>
    <property type="match status" value="1"/>
</dbReference>
<dbReference type="Proteomes" id="UP000019486">
    <property type="component" value="Unassembled WGS sequence"/>
</dbReference>
<name>W9HC29_9PROT</name>
<evidence type="ECO:0000313" key="5">
    <source>
        <dbReference type="EMBL" id="EWY41443.1"/>
    </source>
</evidence>
<dbReference type="GO" id="GO:0016757">
    <property type="term" value="F:glycosyltransferase activity"/>
    <property type="evidence" value="ECO:0007669"/>
    <property type="project" value="UniProtKB-KW"/>
</dbReference>
<evidence type="ECO:0000259" key="4">
    <source>
        <dbReference type="Pfam" id="PF13439"/>
    </source>
</evidence>
<dbReference type="Gene3D" id="3.40.50.2000">
    <property type="entry name" value="Glycogen Phosphorylase B"/>
    <property type="match status" value="2"/>
</dbReference>
<keyword evidence="2 5" id="KW-0808">Transferase</keyword>
<dbReference type="Pfam" id="PF00534">
    <property type="entry name" value="Glycos_transf_1"/>
    <property type="match status" value="1"/>
</dbReference>
<keyword evidence="6" id="KW-1185">Reference proteome</keyword>
<organism evidence="5 6">
    <name type="scientific">Skermanella stibiiresistens SB22</name>
    <dbReference type="NCBI Taxonomy" id="1385369"/>
    <lineage>
        <taxon>Bacteria</taxon>
        <taxon>Pseudomonadati</taxon>
        <taxon>Pseudomonadota</taxon>
        <taxon>Alphaproteobacteria</taxon>
        <taxon>Rhodospirillales</taxon>
        <taxon>Azospirillaceae</taxon>
        <taxon>Skermanella</taxon>
    </lineage>
</organism>
<evidence type="ECO:0000259" key="3">
    <source>
        <dbReference type="Pfam" id="PF00534"/>
    </source>
</evidence>
<dbReference type="CDD" id="cd03811">
    <property type="entry name" value="GT4_GT28_WabH-like"/>
    <property type="match status" value="1"/>
</dbReference>
<dbReference type="InterPro" id="IPR028098">
    <property type="entry name" value="Glyco_trans_4-like_N"/>
</dbReference>
<dbReference type="SUPFAM" id="SSF53756">
    <property type="entry name" value="UDP-Glycosyltransferase/glycogen phosphorylase"/>
    <property type="match status" value="1"/>
</dbReference>
<keyword evidence="1" id="KW-0328">Glycosyltransferase</keyword>
<feature type="domain" description="Glycosyl transferase family 1" evidence="3">
    <location>
        <begin position="188"/>
        <end position="341"/>
    </location>
</feature>
<evidence type="ECO:0000256" key="1">
    <source>
        <dbReference type="ARBA" id="ARBA00022676"/>
    </source>
</evidence>
<protein>
    <submittedName>
        <fullName evidence="5">Glycosyl transferase family 1</fullName>
    </submittedName>
</protein>
<dbReference type="Pfam" id="PF13439">
    <property type="entry name" value="Glyco_transf_4"/>
    <property type="match status" value="1"/>
</dbReference>
<gene>
    <name evidence="5" type="ORF">N825_28460</name>
</gene>
<reference evidence="5 6" key="1">
    <citation type="submission" date="2013-08" db="EMBL/GenBank/DDBJ databases">
        <title>The genome sequence of Skermanella stibiiresistens.</title>
        <authorList>
            <person name="Zhu W."/>
            <person name="Wang G."/>
        </authorList>
    </citation>
    <scope>NUCLEOTIDE SEQUENCE [LARGE SCALE GENOMIC DNA]</scope>
    <source>
        <strain evidence="5 6">SB22</strain>
    </source>
</reference>
<dbReference type="PANTHER" id="PTHR12526">
    <property type="entry name" value="GLYCOSYLTRANSFERASE"/>
    <property type="match status" value="1"/>
</dbReference>
<evidence type="ECO:0000256" key="2">
    <source>
        <dbReference type="ARBA" id="ARBA00022679"/>
    </source>
</evidence>
<sequence length="373" mass="40396">MSLFLQDLHGGGAERVMLRLAAGIAERSHPVDLVLIRREGAFIDAIPPGVRPVVLNTKRTLNSVAALARYLRRERPAALLSALVHVNVGALLAATLARTRTRTIVTEHSQITRNFSANSSTTVRLAYRMVPWLYPRATRIVAVSAGVADDLAQFSGMAVDRINVVHNGIVTPDLHAKAVEPCDHPWFRPGEPPVILAAGRMVDVKDFAALIRAFALLRTRRDARLMILGEGELRPDLELLARTLGVADHVAMPGFFDNPYALMSRAAVFVQSSRWEGLPSVLVEAMACGTPVVATDCPGGTREILDDGRLGALVPLDDDQAMADAIGHTLDNPVPANAMASKVEQFTLERAVDTYLELALGRPGGQGLPERRR</sequence>
<dbReference type="AlphaFoldDB" id="W9HC29"/>
<accession>W9HC29</accession>
<dbReference type="STRING" id="1385369.N825_28460"/>
<dbReference type="InterPro" id="IPR001296">
    <property type="entry name" value="Glyco_trans_1"/>
</dbReference>
<proteinExistence type="predicted"/>
<dbReference type="EMBL" id="AVFL01000004">
    <property type="protein sequence ID" value="EWY41443.1"/>
    <property type="molecule type" value="Genomic_DNA"/>
</dbReference>